<reference evidence="1 2" key="1">
    <citation type="submission" date="2013-01" db="EMBL/GenBank/DDBJ databases">
        <title>Whole genome shotgun sequence of Gordonia soli NBRC 108243.</title>
        <authorList>
            <person name="Isaki-Nakamura S."/>
            <person name="Hosoyama A."/>
            <person name="Tsuchikane K."/>
            <person name="Ando Y."/>
            <person name="Baba S."/>
            <person name="Ohji S."/>
            <person name="Hamada M."/>
            <person name="Tamura T."/>
            <person name="Yamazoe A."/>
            <person name="Yamazaki S."/>
            <person name="Fujita N."/>
        </authorList>
    </citation>
    <scope>NUCLEOTIDE SEQUENCE [LARGE SCALE GENOMIC DNA]</scope>
    <source>
        <strain evidence="1 2">NBRC 108243</strain>
    </source>
</reference>
<dbReference type="STRING" id="1223545.GS4_08_00200"/>
<accession>M0QGM4</accession>
<protein>
    <submittedName>
        <fullName evidence="1">Uncharacterized protein</fullName>
    </submittedName>
</protein>
<proteinExistence type="predicted"/>
<organism evidence="1 2">
    <name type="scientific">Gordonia soli NBRC 108243</name>
    <dbReference type="NCBI Taxonomy" id="1223545"/>
    <lineage>
        <taxon>Bacteria</taxon>
        <taxon>Bacillati</taxon>
        <taxon>Actinomycetota</taxon>
        <taxon>Actinomycetes</taxon>
        <taxon>Mycobacteriales</taxon>
        <taxon>Gordoniaceae</taxon>
        <taxon>Gordonia</taxon>
    </lineage>
</organism>
<keyword evidence="2" id="KW-1185">Reference proteome</keyword>
<name>M0QGM4_9ACTN</name>
<dbReference type="AlphaFoldDB" id="M0QGM4"/>
<sequence length="67" mass="7043">MAHGDDLTVQQSGRLISDGINDVGVAVTGGRHADPGGEVEKTRSVFSHHIEAECLGDDDRSCLPQKG</sequence>
<evidence type="ECO:0000313" key="1">
    <source>
        <dbReference type="EMBL" id="GAC67436.1"/>
    </source>
</evidence>
<dbReference type="EMBL" id="BANX01000008">
    <property type="protein sequence ID" value="GAC67436.1"/>
    <property type="molecule type" value="Genomic_DNA"/>
</dbReference>
<comment type="caution">
    <text evidence="1">The sequence shown here is derived from an EMBL/GenBank/DDBJ whole genome shotgun (WGS) entry which is preliminary data.</text>
</comment>
<evidence type="ECO:0000313" key="2">
    <source>
        <dbReference type="Proteomes" id="UP000011666"/>
    </source>
</evidence>
<dbReference type="Proteomes" id="UP000011666">
    <property type="component" value="Unassembled WGS sequence"/>
</dbReference>
<gene>
    <name evidence="1" type="ORF">GS4_08_00200</name>
</gene>